<dbReference type="Pfam" id="PF02638">
    <property type="entry name" value="GHL10"/>
    <property type="match status" value="1"/>
</dbReference>
<dbReference type="AlphaFoldDB" id="A0A174EB44"/>
<evidence type="ECO:0000313" key="4">
    <source>
        <dbReference type="Proteomes" id="UP000095517"/>
    </source>
</evidence>
<dbReference type="PANTHER" id="PTHR43405">
    <property type="entry name" value="GLYCOSYL HYDROLASE DIGH"/>
    <property type="match status" value="1"/>
</dbReference>
<dbReference type="EMBL" id="CYZH01000008">
    <property type="protein sequence ID" value="CUO35004.1"/>
    <property type="molecule type" value="Genomic_DNA"/>
</dbReference>
<evidence type="ECO:0000259" key="2">
    <source>
        <dbReference type="Pfam" id="PF02638"/>
    </source>
</evidence>
<reference evidence="3 4" key="1">
    <citation type="submission" date="2015-09" db="EMBL/GenBank/DDBJ databases">
        <authorList>
            <consortium name="Pathogen Informatics"/>
        </authorList>
    </citation>
    <scope>NUCLEOTIDE SEQUENCE [LARGE SCALE GENOMIC DNA]</scope>
    <source>
        <strain evidence="3 4">2789STDY5608840</strain>
    </source>
</reference>
<feature type="domain" description="Glycosyl hydrolase-like 10" evidence="2">
    <location>
        <begin position="58"/>
        <end position="357"/>
    </location>
</feature>
<evidence type="ECO:0000256" key="1">
    <source>
        <dbReference type="ARBA" id="ARBA00022729"/>
    </source>
</evidence>
<sequence length="528" mass="61120">MVVGKVSEFIGSLYYLCVTLLRFKNIMKLKNYLLLFALLLVVGVRAQVPSGNKYPKREFRGAWIQAVNGQFKGIPTGKLKQTLIDQLNSLQGAGINAIIFQVRPEADALYASQHEPWSRFLTGTQGQIPSPMWDPMQFMIEECRKRNMEFHAWINPYRVKTSLKNQLAPEHIYHQHPEWFVTYGDQLYFDPALPESRDYICKIVTDIVSRYDVDAIHMDDYFYPYPVKGMDFPDDASFARYGGGFTNKADWRRSNVNVLIKKLHETIRAVKPWVKFGISPFGIYRNQKSDPLGSDTNGLQNYDDLYADVLLWAREGWIDYNIPQIYWEIGHKAADYETLVKWWATHSENRPLFIGQSVSNTIQHADPKNPSINQLPRKMALQRAYQTIGGSCQWYASAVVENQGRYRDALVSEYHKYPALIPVFDFMDNKAPGKVRKMKKVWTEDGYVLFWTAPKAETEMDKAVRYVVYRFSGKEKVNLDDPSHIVAITSNPFYRLPYETGKTKHRYVVTALDRLHNESKSVSKKVKL</sequence>
<dbReference type="InterPro" id="IPR003790">
    <property type="entry name" value="GHL10"/>
</dbReference>
<dbReference type="InterPro" id="IPR017853">
    <property type="entry name" value="GH"/>
</dbReference>
<dbReference type="Proteomes" id="UP000095517">
    <property type="component" value="Unassembled WGS sequence"/>
</dbReference>
<dbReference type="InterPro" id="IPR052177">
    <property type="entry name" value="Divisome_Glycosyl_Hydrolase"/>
</dbReference>
<protein>
    <submittedName>
        <fullName evidence="3">Secreted protein</fullName>
    </submittedName>
</protein>
<keyword evidence="1" id="KW-0732">Signal</keyword>
<organism evidence="3 4">
    <name type="scientific">Bacteroides finegoldii</name>
    <dbReference type="NCBI Taxonomy" id="338188"/>
    <lineage>
        <taxon>Bacteria</taxon>
        <taxon>Pseudomonadati</taxon>
        <taxon>Bacteroidota</taxon>
        <taxon>Bacteroidia</taxon>
        <taxon>Bacteroidales</taxon>
        <taxon>Bacteroidaceae</taxon>
        <taxon>Bacteroides</taxon>
    </lineage>
</organism>
<gene>
    <name evidence="3" type="ORF">ERS852397_01851</name>
</gene>
<dbReference type="SUPFAM" id="SSF51445">
    <property type="entry name" value="(Trans)glycosidases"/>
    <property type="match status" value="1"/>
</dbReference>
<name>A0A174EB44_9BACE</name>
<dbReference type="PANTHER" id="PTHR43405:SF1">
    <property type="entry name" value="GLYCOSYL HYDROLASE DIGH"/>
    <property type="match status" value="1"/>
</dbReference>
<dbReference type="Gene3D" id="3.20.20.80">
    <property type="entry name" value="Glycosidases"/>
    <property type="match status" value="1"/>
</dbReference>
<dbReference type="GeneID" id="92986645"/>
<accession>A0A174EB44</accession>
<evidence type="ECO:0000313" key="3">
    <source>
        <dbReference type="EMBL" id="CUO35004.1"/>
    </source>
</evidence>
<dbReference type="RefSeq" id="WP_007758044.1">
    <property type="nucleotide sequence ID" value="NZ_CABIXA010000008.1"/>
</dbReference>
<proteinExistence type="predicted"/>